<feature type="domain" description="CusB-like beta-barrel" evidence="6">
    <location>
        <begin position="203"/>
        <end position="278"/>
    </location>
</feature>
<comment type="similarity">
    <text evidence="1">Belongs to the membrane fusion protein (MFP) (TC 8.A.1) family.</text>
</comment>
<dbReference type="Pfam" id="PF25975">
    <property type="entry name" value="CzcB_C"/>
    <property type="match status" value="1"/>
</dbReference>
<dbReference type="RefSeq" id="WP_188951048.1">
    <property type="nucleotide sequence ID" value="NZ_BMIB01000001.1"/>
</dbReference>
<dbReference type="GO" id="GO:0046686">
    <property type="term" value="P:response to cadmium ion"/>
    <property type="evidence" value="ECO:0007669"/>
    <property type="project" value="UniProtKB-KW"/>
</dbReference>
<dbReference type="GO" id="GO:0030313">
    <property type="term" value="C:cell envelope"/>
    <property type="evidence" value="ECO:0007669"/>
    <property type="project" value="TreeGrafter"/>
</dbReference>
<dbReference type="FunFam" id="2.40.420.20:FF:000006">
    <property type="entry name" value="RND family efflux transporter MFP subunit"/>
    <property type="match status" value="1"/>
</dbReference>
<organism evidence="8 9">
    <name type="scientific">Filimonas zeae</name>
    <dbReference type="NCBI Taxonomy" id="1737353"/>
    <lineage>
        <taxon>Bacteria</taxon>
        <taxon>Pseudomonadati</taxon>
        <taxon>Bacteroidota</taxon>
        <taxon>Chitinophagia</taxon>
        <taxon>Chitinophagales</taxon>
        <taxon>Chitinophagaceae</taxon>
        <taxon>Filimonas</taxon>
    </lineage>
</organism>
<dbReference type="GO" id="GO:0060003">
    <property type="term" value="P:copper ion export"/>
    <property type="evidence" value="ECO:0007669"/>
    <property type="project" value="TreeGrafter"/>
</dbReference>
<comment type="caution">
    <text evidence="8">The sequence shown here is derived from an EMBL/GenBank/DDBJ whole genome shotgun (WGS) entry which is preliminary data.</text>
</comment>
<dbReference type="InterPro" id="IPR058792">
    <property type="entry name" value="Beta-barrel_RND_2"/>
</dbReference>
<dbReference type="EMBL" id="BMIB01000001">
    <property type="protein sequence ID" value="GGH62169.1"/>
    <property type="molecule type" value="Genomic_DNA"/>
</dbReference>
<dbReference type="GO" id="GO:0022857">
    <property type="term" value="F:transmembrane transporter activity"/>
    <property type="evidence" value="ECO:0007669"/>
    <property type="project" value="InterPro"/>
</dbReference>
<dbReference type="FunFam" id="2.40.30.170:FF:000010">
    <property type="entry name" value="Efflux RND transporter periplasmic adaptor subunit"/>
    <property type="match status" value="1"/>
</dbReference>
<dbReference type="Pfam" id="PF25954">
    <property type="entry name" value="Beta-barrel_RND_2"/>
    <property type="match status" value="1"/>
</dbReference>
<dbReference type="Gene3D" id="2.40.30.170">
    <property type="match status" value="1"/>
</dbReference>
<evidence type="ECO:0000313" key="9">
    <source>
        <dbReference type="Proteomes" id="UP000627292"/>
    </source>
</evidence>
<gene>
    <name evidence="8" type="ORF">GCM10011379_11880</name>
</gene>
<dbReference type="GO" id="GO:0016020">
    <property type="term" value="C:membrane"/>
    <property type="evidence" value="ECO:0007669"/>
    <property type="project" value="InterPro"/>
</dbReference>
<reference evidence="8" key="2">
    <citation type="submission" date="2020-09" db="EMBL/GenBank/DDBJ databases">
        <authorList>
            <person name="Sun Q."/>
            <person name="Zhou Y."/>
        </authorList>
    </citation>
    <scope>NUCLEOTIDE SEQUENCE</scope>
    <source>
        <strain evidence="8">CGMCC 1.15290</strain>
    </source>
</reference>
<dbReference type="InterPro" id="IPR058649">
    <property type="entry name" value="CzcB_C"/>
</dbReference>
<evidence type="ECO:0000256" key="4">
    <source>
        <dbReference type="ARBA" id="ARBA00043263"/>
    </source>
</evidence>
<keyword evidence="9" id="KW-1185">Reference proteome</keyword>
<evidence type="ECO:0000256" key="3">
    <source>
        <dbReference type="ARBA" id="ARBA00022833"/>
    </source>
</evidence>
<accession>A0A917IRD7</accession>
<evidence type="ECO:0000313" key="8">
    <source>
        <dbReference type="EMBL" id="GGH62169.1"/>
    </source>
</evidence>
<dbReference type="AlphaFoldDB" id="A0A917IRD7"/>
<dbReference type="SUPFAM" id="SSF111369">
    <property type="entry name" value="HlyD-like secretion proteins"/>
    <property type="match status" value="1"/>
</dbReference>
<evidence type="ECO:0000256" key="1">
    <source>
        <dbReference type="ARBA" id="ARBA00009477"/>
    </source>
</evidence>
<protein>
    <recommendedName>
        <fullName evidence="10">RND family efflux transporter, MFP subunit</fullName>
    </recommendedName>
</protein>
<keyword evidence="2" id="KW-0813">Transport</keyword>
<sequence>MQKTITYILIAGTALPLFSCGSHEPAKTPPPAYKAQVTDSGRGIQFGRDTVTLGFFGTETIGTSNMSATLTAPARVAATVVRSGENPSQNLVLFDNPELTANYTSLLQHIISIREKGSIIQQKKSIVNQKQIEVERFSDLAAHGAGTGKDVSDAKTDLISAQTDIAVAQNDLANERTAIIEHEAHLKLAGFNPETLVHANANKVWVICDIPESQVNSIKLNSNCTLRFTSFPDKTFTGSIESVGEVVDNITRMVKLRIGLPNTDNQLRAGMFAAVQFGVSEGNNLSVPKNALITVQGKNYVFVKNSDTSFQRREVLAGAQINDRVIIYSGVQPGEAVVTQGTMQLKGISFGY</sequence>
<evidence type="ECO:0000256" key="2">
    <source>
        <dbReference type="ARBA" id="ARBA00022448"/>
    </source>
</evidence>
<dbReference type="PANTHER" id="PTHR30097">
    <property type="entry name" value="CATION EFFLUX SYSTEM PROTEIN CUSB"/>
    <property type="match status" value="1"/>
</dbReference>
<comment type="function">
    <text evidence="5">CzcA and CzcB together would act in zinc efflux nearly as effectively as the complete czc efflux system (CzcABC). The CzcB protein is thought to funnel zinc cations to the CzcA transport protein.</text>
</comment>
<reference evidence="8" key="1">
    <citation type="journal article" date="2014" name="Int. J. Syst. Evol. Microbiol.">
        <title>Complete genome sequence of Corynebacterium casei LMG S-19264T (=DSM 44701T), isolated from a smear-ripened cheese.</title>
        <authorList>
            <consortium name="US DOE Joint Genome Institute (JGI-PGF)"/>
            <person name="Walter F."/>
            <person name="Albersmeier A."/>
            <person name="Kalinowski J."/>
            <person name="Ruckert C."/>
        </authorList>
    </citation>
    <scope>NUCLEOTIDE SEQUENCE</scope>
    <source>
        <strain evidence="8">CGMCC 1.15290</strain>
    </source>
</reference>
<evidence type="ECO:0000259" key="6">
    <source>
        <dbReference type="Pfam" id="PF25954"/>
    </source>
</evidence>
<evidence type="ECO:0008006" key="10">
    <source>
        <dbReference type="Google" id="ProtNLM"/>
    </source>
</evidence>
<name>A0A917IRD7_9BACT</name>
<dbReference type="InterPro" id="IPR006143">
    <property type="entry name" value="RND_pump_MFP"/>
</dbReference>
<dbReference type="PANTHER" id="PTHR30097:SF4">
    <property type="entry name" value="SLR6042 PROTEIN"/>
    <property type="match status" value="1"/>
</dbReference>
<keyword evidence="3" id="KW-0862">Zinc</keyword>
<evidence type="ECO:0000259" key="7">
    <source>
        <dbReference type="Pfam" id="PF25975"/>
    </source>
</evidence>
<keyword evidence="4" id="KW-0105">Cadmium resistance</keyword>
<dbReference type="NCBIfam" id="TIGR01730">
    <property type="entry name" value="RND_mfp"/>
    <property type="match status" value="1"/>
</dbReference>
<proteinExistence type="inferred from homology"/>
<dbReference type="GO" id="GO:0015679">
    <property type="term" value="P:plasma membrane copper ion transport"/>
    <property type="evidence" value="ECO:0007669"/>
    <property type="project" value="TreeGrafter"/>
</dbReference>
<dbReference type="InterPro" id="IPR051909">
    <property type="entry name" value="MFP_Cation_Efflux"/>
</dbReference>
<evidence type="ECO:0000256" key="5">
    <source>
        <dbReference type="ARBA" id="ARBA00058766"/>
    </source>
</evidence>
<dbReference type="Proteomes" id="UP000627292">
    <property type="component" value="Unassembled WGS sequence"/>
</dbReference>
<dbReference type="Gene3D" id="2.40.420.20">
    <property type="match status" value="1"/>
</dbReference>
<feature type="domain" description="CzcB-like C-terminal circularly permuted SH3-like" evidence="7">
    <location>
        <begin position="286"/>
        <end position="346"/>
    </location>
</feature>